<dbReference type="GO" id="GO:0005737">
    <property type="term" value="C:cytoplasm"/>
    <property type="evidence" value="ECO:0007669"/>
    <property type="project" value="TreeGrafter"/>
</dbReference>
<proteinExistence type="predicted"/>
<dbReference type="PANTHER" id="PTHR16306:SF0">
    <property type="entry name" value="TRANSLIN-ASSOCIATED FACTOR X-INTERACTING PROTEIN 1"/>
    <property type="match status" value="1"/>
</dbReference>
<dbReference type="Proteomes" id="UP000295781">
    <property type="component" value="Chromosome"/>
</dbReference>
<name>A0A4P2Q693_SORCE</name>
<organism evidence="2 3">
    <name type="scientific">Sorangium cellulosum</name>
    <name type="common">Polyangium cellulosum</name>
    <dbReference type="NCBI Taxonomy" id="56"/>
    <lineage>
        <taxon>Bacteria</taxon>
        <taxon>Pseudomonadati</taxon>
        <taxon>Myxococcota</taxon>
        <taxon>Polyangia</taxon>
        <taxon>Polyangiales</taxon>
        <taxon>Polyangiaceae</taxon>
        <taxon>Sorangium</taxon>
    </lineage>
</organism>
<reference evidence="2 3" key="1">
    <citation type="submission" date="2015-09" db="EMBL/GenBank/DDBJ databases">
        <title>Sorangium comparison.</title>
        <authorList>
            <person name="Zaburannyi N."/>
            <person name="Bunk B."/>
            <person name="Overmann J."/>
            <person name="Mueller R."/>
        </authorList>
    </citation>
    <scope>NUCLEOTIDE SEQUENCE [LARGE SCALE GENOMIC DNA]</scope>
    <source>
        <strain evidence="2 3">So ceGT47</strain>
    </source>
</reference>
<gene>
    <name evidence="2" type="ORF">SOCEGT47_051370</name>
</gene>
<feature type="compositionally biased region" description="Gly residues" evidence="1">
    <location>
        <begin position="55"/>
        <end position="66"/>
    </location>
</feature>
<dbReference type="PANTHER" id="PTHR16306">
    <property type="entry name" value="TRANSLIN-ASSOCIATED FACTOR X-INTERACTING PROTEIN 1"/>
    <property type="match status" value="1"/>
</dbReference>
<dbReference type="RefSeq" id="WP_207213651.1">
    <property type="nucleotide sequence ID" value="NZ_CP012670.1"/>
</dbReference>
<evidence type="ECO:0000313" key="3">
    <source>
        <dbReference type="Proteomes" id="UP000295781"/>
    </source>
</evidence>
<dbReference type="AlphaFoldDB" id="A0A4P2Q693"/>
<feature type="region of interest" description="Disordered" evidence="1">
    <location>
        <begin position="43"/>
        <end position="66"/>
    </location>
</feature>
<sequence length="564" mass="54717">MRERDLGSVRAVCGAGLIAVAAAGGCNAIIGLEVGELAPSEAGAGAASSSATSAAGGGGGAGAGGGGAGGDGAGGGGAGAGGDGAGGDGAGGGGAGAGGDGAGGDGAGAGGGGAGGGEEALCSQDREGAVRAPAGLWDRVVGTEVTDIEAQDDAVTALVNHRGALSVERWSAAGARDEGYGLTAGAALSGDVVGAHLSVGPDFAYVTGWSRIRVDLSLTPGKCPVEVASGGLNRAGFLAALDGRGHCRWVWSTEATSSATPLGLAATADRVVFAFSVEGLSVLSDRCAIGTDDMTVSTVVAAFSAEGECLWSHTLGAADAITVGEVVIDAENDLVLAVGDYDTSDAPVTIGGRRLSSQARDLFVARIGLDDGVAQDVLALERAGSQVSARQGAALLPGGDLVVAGTYSGSLDFEDVCAPMPEAASHANVFVARLSEAGVVWSRGFGDLTSDQLVASVAADPAGSIHVMGTFDGEIDLGPSGKLTNATGQIVSFLIVLDERGNVASAFALEGTGTTALWAAAPGAAPGAPLHIAGTMSRSLDLVPSAPDEDDAEHGFIVRLRGAP</sequence>
<evidence type="ECO:0000313" key="2">
    <source>
        <dbReference type="EMBL" id="AUX24598.1"/>
    </source>
</evidence>
<evidence type="ECO:0000256" key="1">
    <source>
        <dbReference type="SAM" id="MobiDB-lite"/>
    </source>
</evidence>
<dbReference type="PROSITE" id="PS51257">
    <property type="entry name" value="PROKAR_LIPOPROTEIN"/>
    <property type="match status" value="1"/>
</dbReference>
<protein>
    <submittedName>
        <fullName evidence="2">Uncharacterized protein</fullName>
    </submittedName>
</protein>
<accession>A0A4P2Q693</accession>
<feature type="compositionally biased region" description="Low complexity" evidence="1">
    <location>
        <begin position="43"/>
        <end position="54"/>
    </location>
</feature>
<dbReference type="EMBL" id="CP012670">
    <property type="protein sequence ID" value="AUX24598.1"/>
    <property type="molecule type" value="Genomic_DNA"/>
</dbReference>